<dbReference type="Proteomes" id="UP000013827">
    <property type="component" value="Unassembled WGS sequence"/>
</dbReference>
<reference evidence="1" key="2">
    <citation type="submission" date="2024-10" db="UniProtKB">
        <authorList>
            <consortium name="EnsemblProtists"/>
        </authorList>
    </citation>
    <scope>IDENTIFICATION</scope>
</reference>
<dbReference type="AlphaFoldDB" id="A0A0D3I9K2"/>
<name>A0A0D3I9K2_EMIH1</name>
<reference evidence="2" key="1">
    <citation type="journal article" date="2013" name="Nature">
        <title>Pan genome of the phytoplankton Emiliania underpins its global distribution.</title>
        <authorList>
            <person name="Read B.A."/>
            <person name="Kegel J."/>
            <person name="Klute M.J."/>
            <person name="Kuo A."/>
            <person name="Lefebvre S.C."/>
            <person name="Maumus F."/>
            <person name="Mayer C."/>
            <person name="Miller J."/>
            <person name="Monier A."/>
            <person name="Salamov A."/>
            <person name="Young J."/>
            <person name="Aguilar M."/>
            <person name="Claverie J.M."/>
            <person name="Frickenhaus S."/>
            <person name="Gonzalez K."/>
            <person name="Herman E.K."/>
            <person name="Lin Y.C."/>
            <person name="Napier J."/>
            <person name="Ogata H."/>
            <person name="Sarno A.F."/>
            <person name="Shmutz J."/>
            <person name="Schroeder D."/>
            <person name="de Vargas C."/>
            <person name="Verret F."/>
            <person name="von Dassow P."/>
            <person name="Valentin K."/>
            <person name="Van de Peer Y."/>
            <person name="Wheeler G."/>
            <person name="Dacks J.B."/>
            <person name="Delwiche C.F."/>
            <person name="Dyhrman S.T."/>
            <person name="Glockner G."/>
            <person name="John U."/>
            <person name="Richards T."/>
            <person name="Worden A.Z."/>
            <person name="Zhang X."/>
            <person name="Grigoriev I.V."/>
            <person name="Allen A.E."/>
            <person name="Bidle K."/>
            <person name="Borodovsky M."/>
            <person name="Bowler C."/>
            <person name="Brownlee C."/>
            <person name="Cock J.M."/>
            <person name="Elias M."/>
            <person name="Gladyshev V.N."/>
            <person name="Groth M."/>
            <person name="Guda C."/>
            <person name="Hadaegh A."/>
            <person name="Iglesias-Rodriguez M.D."/>
            <person name="Jenkins J."/>
            <person name="Jones B.M."/>
            <person name="Lawson T."/>
            <person name="Leese F."/>
            <person name="Lindquist E."/>
            <person name="Lobanov A."/>
            <person name="Lomsadze A."/>
            <person name="Malik S.B."/>
            <person name="Marsh M.E."/>
            <person name="Mackinder L."/>
            <person name="Mock T."/>
            <person name="Mueller-Roeber B."/>
            <person name="Pagarete A."/>
            <person name="Parker M."/>
            <person name="Probert I."/>
            <person name="Quesneville H."/>
            <person name="Raines C."/>
            <person name="Rensing S.A."/>
            <person name="Riano-Pachon D.M."/>
            <person name="Richier S."/>
            <person name="Rokitta S."/>
            <person name="Shiraiwa Y."/>
            <person name="Soanes D.M."/>
            <person name="van der Giezen M."/>
            <person name="Wahlund T.M."/>
            <person name="Williams B."/>
            <person name="Wilson W."/>
            <person name="Wolfe G."/>
            <person name="Wurch L.L."/>
        </authorList>
    </citation>
    <scope>NUCLEOTIDE SEQUENCE</scope>
</reference>
<keyword evidence="2" id="KW-1185">Reference proteome</keyword>
<evidence type="ECO:0000313" key="2">
    <source>
        <dbReference type="Proteomes" id="UP000013827"/>
    </source>
</evidence>
<organism evidence="1 2">
    <name type="scientific">Emiliania huxleyi (strain CCMP1516)</name>
    <dbReference type="NCBI Taxonomy" id="280463"/>
    <lineage>
        <taxon>Eukaryota</taxon>
        <taxon>Haptista</taxon>
        <taxon>Haptophyta</taxon>
        <taxon>Prymnesiophyceae</taxon>
        <taxon>Isochrysidales</taxon>
        <taxon>Noelaerhabdaceae</taxon>
        <taxon>Emiliania</taxon>
    </lineage>
</organism>
<dbReference type="RefSeq" id="XP_005760366.1">
    <property type="nucleotide sequence ID" value="XM_005760309.1"/>
</dbReference>
<accession>A0A0D3I9K2</accession>
<dbReference type="EnsemblProtists" id="EOD07937">
    <property type="protein sequence ID" value="EOD07937"/>
    <property type="gene ID" value="EMIHUDRAFT_359083"/>
</dbReference>
<dbReference type="KEGG" id="ehx:EMIHUDRAFT_359083"/>
<sequence>THAARGKLPFEPDPAAFLVGASDPYPDPEVSLSLDMPDDSSVESAFRALGVGTWSNFDGMLR</sequence>
<evidence type="ECO:0000313" key="1">
    <source>
        <dbReference type="EnsemblProtists" id="EOD07937"/>
    </source>
</evidence>
<proteinExistence type="predicted"/>
<dbReference type="GeneID" id="17254174"/>
<dbReference type="PaxDb" id="2903-EOD07937"/>
<dbReference type="HOGENOM" id="CLU_2911219_0_0_1"/>
<protein>
    <submittedName>
        <fullName evidence="1">Uncharacterized protein</fullName>
    </submittedName>
</protein>